<accession>A0A1R3GHV6</accession>
<reference evidence="2" key="1">
    <citation type="submission" date="2013-09" db="EMBL/GenBank/DDBJ databases">
        <title>Corchorus olitorius genome sequencing.</title>
        <authorList>
            <person name="Alam M."/>
            <person name="Haque M.S."/>
            <person name="Islam M.S."/>
            <person name="Emdad E.M."/>
            <person name="Islam M.M."/>
            <person name="Ahmed B."/>
            <person name="Halim A."/>
            <person name="Hossen Q.M.M."/>
            <person name="Hossain M.Z."/>
            <person name="Ahmed R."/>
            <person name="Khan M.M."/>
            <person name="Islam R."/>
            <person name="Rashid M.M."/>
            <person name="Khan S.A."/>
            <person name="Rahman M.S."/>
            <person name="Alam M."/>
            <person name="Yahiya A.S."/>
            <person name="Khan M.S."/>
            <person name="Azam M.S."/>
            <person name="Haque T."/>
            <person name="Lashkar M.Z.H."/>
            <person name="Akhand A.I."/>
            <person name="Morshed G."/>
            <person name="Roy S."/>
            <person name="Uddin K.S."/>
            <person name="Rabeya T."/>
            <person name="Hossain A.S."/>
            <person name="Chowdhury A."/>
            <person name="Snigdha A.R."/>
            <person name="Mortoza M.S."/>
            <person name="Matin S.A."/>
            <person name="Hoque S.M.E."/>
            <person name="Islam M.K."/>
            <person name="Roy D.K."/>
            <person name="Haider R."/>
            <person name="Moosa M.M."/>
            <person name="Elias S.M."/>
            <person name="Hasan A.M."/>
            <person name="Jahan S."/>
            <person name="Shafiuddin M."/>
            <person name="Mahmood N."/>
            <person name="Shommy N.S."/>
        </authorList>
    </citation>
    <scope>NUCLEOTIDE SEQUENCE [LARGE SCALE GENOMIC DNA]</scope>
    <source>
        <strain evidence="2">cv. O-4</strain>
    </source>
</reference>
<proteinExistence type="predicted"/>
<sequence length="41" mass="4641">MEHMANSSLAALFGVECFAWYWSWAVPSNSLKFEAGEFVIN</sequence>
<evidence type="ECO:0000313" key="1">
    <source>
        <dbReference type="EMBL" id="OMO57664.1"/>
    </source>
</evidence>
<dbReference type="AlphaFoldDB" id="A0A1R3GHV6"/>
<comment type="caution">
    <text evidence="1">The sequence shown here is derived from an EMBL/GenBank/DDBJ whole genome shotgun (WGS) entry which is preliminary data.</text>
</comment>
<dbReference type="EMBL" id="AWUE01022507">
    <property type="protein sequence ID" value="OMO57664.1"/>
    <property type="molecule type" value="Genomic_DNA"/>
</dbReference>
<keyword evidence="2" id="KW-1185">Reference proteome</keyword>
<protein>
    <submittedName>
        <fullName evidence="1">Uncharacterized protein</fullName>
    </submittedName>
</protein>
<organism evidence="1 2">
    <name type="scientific">Corchorus olitorius</name>
    <dbReference type="NCBI Taxonomy" id="93759"/>
    <lineage>
        <taxon>Eukaryota</taxon>
        <taxon>Viridiplantae</taxon>
        <taxon>Streptophyta</taxon>
        <taxon>Embryophyta</taxon>
        <taxon>Tracheophyta</taxon>
        <taxon>Spermatophyta</taxon>
        <taxon>Magnoliopsida</taxon>
        <taxon>eudicotyledons</taxon>
        <taxon>Gunneridae</taxon>
        <taxon>Pentapetalae</taxon>
        <taxon>rosids</taxon>
        <taxon>malvids</taxon>
        <taxon>Malvales</taxon>
        <taxon>Malvaceae</taxon>
        <taxon>Grewioideae</taxon>
        <taxon>Apeibeae</taxon>
        <taxon>Corchorus</taxon>
    </lineage>
</organism>
<gene>
    <name evidence="1" type="ORF">COLO4_35198</name>
</gene>
<evidence type="ECO:0000313" key="2">
    <source>
        <dbReference type="Proteomes" id="UP000187203"/>
    </source>
</evidence>
<dbReference type="Proteomes" id="UP000187203">
    <property type="component" value="Unassembled WGS sequence"/>
</dbReference>
<name>A0A1R3GHV6_9ROSI</name>